<dbReference type="RefSeq" id="WP_146349012.1">
    <property type="nucleotide sequence ID" value="NZ_VOBR01000001.1"/>
</dbReference>
<dbReference type="SUPFAM" id="SSF47413">
    <property type="entry name" value="lambda repressor-like DNA-binding domains"/>
    <property type="match status" value="1"/>
</dbReference>
<dbReference type="PROSITE" id="PS50943">
    <property type="entry name" value="HTH_CROC1"/>
    <property type="match status" value="1"/>
</dbReference>
<dbReference type="OrthoDB" id="3823548at2"/>
<dbReference type="EMBL" id="VOBR01000001">
    <property type="protein sequence ID" value="TWP54229.1"/>
    <property type="molecule type" value="Genomic_DNA"/>
</dbReference>
<dbReference type="SMART" id="SM00530">
    <property type="entry name" value="HTH_XRE"/>
    <property type="match status" value="1"/>
</dbReference>
<comment type="caution">
    <text evidence="3">The sequence shown here is derived from an EMBL/GenBank/DDBJ whole genome shotgun (WGS) entry which is preliminary data.</text>
</comment>
<dbReference type="InterPro" id="IPR010982">
    <property type="entry name" value="Lambda_DNA-bd_dom_sf"/>
</dbReference>
<evidence type="ECO:0000259" key="2">
    <source>
        <dbReference type="PROSITE" id="PS50943"/>
    </source>
</evidence>
<dbReference type="InterPro" id="IPR001387">
    <property type="entry name" value="Cro/C1-type_HTH"/>
</dbReference>
<proteinExistence type="predicted"/>
<dbReference type="GO" id="GO:0003677">
    <property type="term" value="F:DNA binding"/>
    <property type="evidence" value="ECO:0007669"/>
    <property type="project" value="InterPro"/>
</dbReference>
<organism evidence="3 4">
    <name type="scientific">Lentzea tibetensis</name>
    <dbReference type="NCBI Taxonomy" id="2591470"/>
    <lineage>
        <taxon>Bacteria</taxon>
        <taxon>Bacillati</taxon>
        <taxon>Actinomycetota</taxon>
        <taxon>Actinomycetes</taxon>
        <taxon>Pseudonocardiales</taxon>
        <taxon>Pseudonocardiaceae</taxon>
        <taxon>Lentzea</taxon>
    </lineage>
</organism>
<gene>
    <name evidence="3" type="ORF">FKR81_01330</name>
</gene>
<dbReference type="Proteomes" id="UP000316639">
    <property type="component" value="Unassembled WGS sequence"/>
</dbReference>
<reference evidence="3 4" key="1">
    <citation type="submission" date="2019-07" db="EMBL/GenBank/DDBJ databases">
        <title>Lentzea xizangensis sp. nov., isolated from Qinghai-Tibetan Plateau Soils.</title>
        <authorList>
            <person name="Huang J."/>
        </authorList>
    </citation>
    <scope>NUCLEOTIDE SEQUENCE [LARGE SCALE GENOMIC DNA]</scope>
    <source>
        <strain evidence="3 4">FXJ1.1311</strain>
    </source>
</reference>
<dbReference type="CDD" id="cd00093">
    <property type="entry name" value="HTH_XRE"/>
    <property type="match status" value="1"/>
</dbReference>
<dbReference type="Gene3D" id="1.10.260.40">
    <property type="entry name" value="lambda repressor-like DNA-binding domains"/>
    <property type="match status" value="1"/>
</dbReference>
<feature type="region of interest" description="Disordered" evidence="1">
    <location>
        <begin position="85"/>
        <end position="107"/>
    </location>
</feature>
<evidence type="ECO:0000313" key="4">
    <source>
        <dbReference type="Proteomes" id="UP000316639"/>
    </source>
</evidence>
<evidence type="ECO:0000256" key="1">
    <source>
        <dbReference type="SAM" id="MobiDB-lite"/>
    </source>
</evidence>
<sequence>MGATGRELARERHWICAQRLRDRRRALGLTQMDVVTRLGGCTTNRVLSEMENGRGLDLGWLPELATALDCTVTYLVGLTADPTRWEPDDHGPAARSSSWILGPDIPD</sequence>
<accession>A0A563F2T4</accession>
<evidence type="ECO:0000313" key="3">
    <source>
        <dbReference type="EMBL" id="TWP54229.1"/>
    </source>
</evidence>
<feature type="domain" description="HTH cro/C1-type" evidence="2">
    <location>
        <begin position="20"/>
        <end position="75"/>
    </location>
</feature>
<keyword evidence="4" id="KW-1185">Reference proteome</keyword>
<dbReference type="AlphaFoldDB" id="A0A563F2T4"/>
<protein>
    <submittedName>
        <fullName evidence="3">Helix-turn-helix transcriptional regulator</fullName>
    </submittedName>
</protein>
<name>A0A563F2T4_9PSEU</name>